<evidence type="ECO:0000256" key="3">
    <source>
        <dbReference type="ARBA" id="ARBA00022801"/>
    </source>
</evidence>
<comment type="caution">
    <text evidence="7">The sequence shown here is derived from an EMBL/GenBank/DDBJ whole genome shotgun (WGS) entry which is preliminary data.</text>
</comment>
<dbReference type="Pfam" id="PF00082">
    <property type="entry name" value="Peptidase_S8"/>
    <property type="match status" value="1"/>
</dbReference>
<dbReference type="InterPro" id="IPR036852">
    <property type="entry name" value="Peptidase_S8/S53_dom_sf"/>
</dbReference>
<dbReference type="AlphaFoldDB" id="A0AAN8RP13"/>
<evidence type="ECO:0000256" key="1">
    <source>
        <dbReference type="ARBA" id="ARBA00011073"/>
    </source>
</evidence>
<dbReference type="Proteomes" id="UP001307849">
    <property type="component" value="Unassembled WGS sequence"/>
</dbReference>
<dbReference type="InterPro" id="IPR000209">
    <property type="entry name" value="Peptidase_S8/S53_dom"/>
</dbReference>
<evidence type="ECO:0000256" key="2">
    <source>
        <dbReference type="ARBA" id="ARBA00022670"/>
    </source>
</evidence>
<evidence type="ECO:0000256" key="4">
    <source>
        <dbReference type="ARBA" id="ARBA00022825"/>
    </source>
</evidence>
<dbReference type="GO" id="GO:0006508">
    <property type="term" value="P:proteolysis"/>
    <property type="evidence" value="ECO:0007669"/>
    <property type="project" value="UniProtKB-KW"/>
</dbReference>
<dbReference type="PANTHER" id="PTHR43806">
    <property type="entry name" value="PEPTIDASE S8"/>
    <property type="match status" value="1"/>
</dbReference>
<gene>
    <name evidence="7" type="ORF">TWF506_011428</name>
</gene>
<accession>A0AAN8RP13</accession>
<dbReference type="Gene3D" id="3.40.50.200">
    <property type="entry name" value="Peptidase S8/S53 domain"/>
    <property type="match status" value="1"/>
</dbReference>
<keyword evidence="8" id="KW-1185">Reference proteome</keyword>
<dbReference type="PROSITE" id="PS51892">
    <property type="entry name" value="SUBTILASE"/>
    <property type="match status" value="1"/>
</dbReference>
<proteinExistence type="inferred from homology"/>
<sequence>MAQLSALGSSTSVRYSAQTAAFLAQLFFASGVCAAQPTFETYHSPVNSSSPIYNQNDSQNVEDMAATYLASGIVVLSLIAAFYRKNSTPTLTPHKVIRTFRPRPNAKSLHRPRRHNLFQLETLDYRRPDHSDKITYWELYQQNCLEPFLPTEIAPDDNFLTNVLLIDSGIDVTHQAIGIQRDDGLIQPWRDYTTGNPDGTSDISTSLEDEIGHGTIGANILGNIAKSAVIYSARVAKGSVNDVDPKVVAQAINDAIDNNRGINFQFIIMPLGFPEHTQGLNLLEEAIQRAYRNGITLIAAAGNEGNCRNPPPPACYPEVICALSCDGNGTPSGFSPSIQIDAKEKREFLVPGEGIECAWIEPGICHRQQRFHAAEPLGPEVKGGFTYVSGTSFACSVLGAISIVVLERLYEIAMDDEKLNSDPAKLKNVLEIVRKDYLREILGHMERPERRAYLLVPTQATDGMLEGYLRLAEVDLEVSSALETTIF</sequence>
<keyword evidence="2" id="KW-0645">Protease</keyword>
<dbReference type="GO" id="GO:0004252">
    <property type="term" value="F:serine-type endopeptidase activity"/>
    <property type="evidence" value="ECO:0007669"/>
    <property type="project" value="InterPro"/>
</dbReference>
<dbReference type="CDD" id="cd00306">
    <property type="entry name" value="Peptidases_S8_S53"/>
    <property type="match status" value="1"/>
</dbReference>
<keyword evidence="3" id="KW-0378">Hydrolase</keyword>
<evidence type="ECO:0000313" key="7">
    <source>
        <dbReference type="EMBL" id="KAK6506522.1"/>
    </source>
</evidence>
<keyword evidence="4" id="KW-0720">Serine protease</keyword>
<comment type="similarity">
    <text evidence="1 5">Belongs to the peptidase S8 family.</text>
</comment>
<evidence type="ECO:0000313" key="8">
    <source>
        <dbReference type="Proteomes" id="UP001307849"/>
    </source>
</evidence>
<feature type="domain" description="Peptidase S8/S53" evidence="6">
    <location>
        <begin position="164"/>
        <end position="408"/>
    </location>
</feature>
<evidence type="ECO:0000256" key="5">
    <source>
        <dbReference type="PROSITE-ProRule" id="PRU01240"/>
    </source>
</evidence>
<dbReference type="SUPFAM" id="SSF52743">
    <property type="entry name" value="Subtilisin-like"/>
    <property type="match status" value="1"/>
</dbReference>
<name>A0AAN8RP13_9PEZI</name>
<dbReference type="PANTHER" id="PTHR43806:SF11">
    <property type="entry name" value="CEREVISIN-RELATED"/>
    <property type="match status" value="1"/>
</dbReference>
<evidence type="ECO:0000259" key="6">
    <source>
        <dbReference type="Pfam" id="PF00082"/>
    </source>
</evidence>
<protein>
    <recommendedName>
        <fullName evidence="6">Peptidase S8/S53 domain-containing protein</fullName>
    </recommendedName>
</protein>
<comment type="caution">
    <text evidence="5">Lacks conserved residue(s) required for the propagation of feature annotation.</text>
</comment>
<dbReference type="EMBL" id="JAVHJM010000009">
    <property type="protein sequence ID" value="KAK6506522.1"/>
    <property type="molecule type" value="Genomic_DNA"/>
</dbReference>
<reference evidence="7 8" key="1">
    <citation type="submission" date="2019-10" db="EMBL/GenBank/DDBJ databases">
        <authorList>
            <person name="Palmer J.M."/>
        </authorList>
    </citation>
    <scope>NUCLEOTIDE SEQUENCE [LARGE SCALE GENOMIC DNA]</scope>
    <source>
        <strain evidence="7 8">TWF506</strain>
    </source>
</reference>
<organism evidence="7 8">
    <name type="scientific">Arthrobotrys conoides</name>
    <dbReference type="NCBI Taxonomy" id="74498"/>
    <lineage>
        <taxon>Eukaryota</taxon>
        <taxon>Fungi</taxon>
        <taxon>Dikarya</taxon>
        <taxon>Ascomycota</taxon>
        <taxon>Pezizomycotina</taxon>
        <taxon>Orbiliomycetes</taxon>
        <taxon>Orbiliales</taxon>
        <taxon>Orbiliaceae</taxon>
        <taxon>Arthrobotrys</taxon>
    </lineage>
</organism>
<dbReference type="InterPro" id="IPR050131">
    <property type="entry name" value="Peptidase_S8_subtilisin-like"/>
</dbReference>